<protein>
    <submittedName>
        <fullName evidence="2">Timeless</fullName>
    </submittedName>
</protein>
<proteinExistence type="predicted"/>
<sequence length="84" mass="9407">MDLLQDTLQHNHYEWTDQIVTILLVSNLTLVNGAVGQMSQESVSNDVIQNSVFTDLVSLLEKRKVFTVPPPCVVRPAVQSKSRN</sequence>
<dbReference type="AlphaFoldDB" id="A0A915KV59"/>
<dbReference type="Proteomes" id="UP000887565">
    <property type="component" value="Unplaced"/>
</dbReference>
<dbReference type="WBParaSite" id="nRc.2.0.1.t42680-RA">
    <property type="protein sequence ID" value="nRc.2.0.1.t42680-RA"/>
    <property type="gene ID" value="nRc.2.0.1.g42680"/>
</dbReference>
<name>A0A915KV59_ROMCU</name>
<keyword evidence="1" id="KW-1185">Reference proteome</keyword>
<evidence type="ECO:0000313" key="2">
    <source>
        <dbReference type="WBParaSite" id="nRc.2.0.1.t42680-RA"/>
    </source>
</evidence>
<organism evidence="1 2">
    <name type="scientific">Romanomermis culicivorax</name>
    <name type="common">Nematode worm</name>
    <dbReference type="NCBI Taxonomy" id="13658"/>
    <lineage>
        <taxon>Eukaryota</taxon>
        <taxon>Metazoa</taxon>
        <taxon>Ecdysozoa</taxon>
        <taxon>Nematoda</taxon>
        <taxon>Enoplea</taxon>
        <taxon>Dorylaimia</taxon>
        <taxon>Mermithida</taxon>
        <taxon>Mermithoidea</taxon>
        <taxon>Mermithidae</taxon>
        <taxon>Romanomermis</taxon>
    </lineage>
</organism>
<reference evidence="2" key="1">
    <citation type="submission" date="2022-11" db="UniProtKB">
        <authorList>
            <consortium name="WormBaseParasite"/>
        </authorList>
    </citation>
    <scope>IDENTIFICATION</scope>
</reference>
<evidence type="ECO:0000313" key="1">
    <source>
        <dbReference type="Proteomes" id="UP000887565"/>
    </source>
</evidence>
<accession>A0A915KV59</accession>